<dbReference type="Proteomes" id="UP000182719">
    <property type="component" value="Unassembled WGS sequence"/>
</dbReference>
<evidence type="ECO:0000259" key="8">
    <source>
        <dbReference type="PROSITE" id="PS51462"/>
    </source>
</evidence>
<keyword evidence="11" id="KW-1185">Reference proteome</keyword>
<dbReference type="NCBIfam" id="TIGR00214">
    <property type="entry name" value="lipB"/>
    <property type="match status" value="1"/>
</dbReference>
<gene>
    <name evidence="6" type="primary">lipB</name>
    <name evidence="10" type="ORF">SAMN05444354_104258</name>
</gene>
<feature type="active site" description="Acyl-thioester intermediate" evidence="6">
    <location>
        <position position="180"/>
    </location>
</feature>
<dbReference type="PROSITE" id="PS01313">
    <property type="entry name" value="LIPB"/>
    <property type="match status" value="1"/>
</dbReference>
<evidence type="ECO:0000256" key="5">
    <source>
        <dbReference type="ARBA" id="ARBA00024732"/>
    </source>
</evidence>
<keyword evidence="6" id="KW-0963">Cytoplasm</keyword>
<keyword evidence="4 6" id="KW-0012">Acyltransferase</keyword>
<evidence type="ECO:0000259" key="9">
    <source>
        <dbReference type="PROSITE" id="PS51733"/>
    </source>
</evidence>
<feature type="binding site" evidence="6">
    <location>
        <begin position="162"/>
        <end position="164"/>
    </location>
    <ligand>
        <name>substrate</name>
    </ligand>
</feature>
<dbReference type="Gene3D" id="3.90.79.10">
    <property type="entry name" value="Nucleoside Triphosphate Pyrophosphohydrolase"/>
    <property type="match status" value="1"/>
</dbReference>
<feature type="domain" description="BPL/LPL catalytic" evidence="9">
    <location>
        <begin position="31"/>
        <end position="219"/>
    </location>
</feature>
<evidence type="ECO:0000256" key="3">
    <source>
        <dbReference type="ARBA" id="ARBA00022801"/>
    </source>
</evidence>
<dbReference type="InterPro" id="IPR020476">
    <property type="entry name" value="Nudix_hydrolase"/>
</dbReference>
<evidence type="ECO:0000313" key="10">
    <source>
        <dbReference type="EMBL" id="SEL20092.1"/>
    </source>
</evidence>
<dbReference type="InterPro" id="IPR004143">
    <property type="entry name" value="BPL_LPL_catalytic"/>
</dbReference>
<feature type="binding site" evidence="6">
    <location>
        <begin position="76"/>
        <end position="83"/>
    </location>
    <ligand>
        <name>substrate</name>
    </ligand>
</feature>
<dbReference type="InterPro" id="IPR020084">
    <property type="entry name" value="NUDIX_hydrolase_CS"/>
</dbReference>
<dbReference type="EC" id="2.3.1.181" evidence="6"/>
<keyword evidence="3 7" id="KW-0378">Hydrolase</keyword>
<dbReference type="PROSITE" id="PS51733">
    <property type="entry name" value="BPL_LPL_CATALYTIC"/>
    <property type="match status" value="1"/>
</dbReference>
<dbReference type="CDD" id="cd16444">
    <property type="entry name" value="LipB"/>
    <property type="match status" value="1"/>
</dbReference>
<evidence type="ECO:0000256" key="4">
    <source>
        <dbReference type="ARBA" id="ARBA00023315"/>
    </source>
</evidence>
<dbReference type="InterPro" id="IPR015797">
    <property type="entry name" value="NUDIX_hydrolase-like_dom_sf"/>
</dbReference>
<organism evidence="10 11">
    <name type="scientific">Stigmatella aurantiaca</name>
    <dbReference type="NCBI Taxonomy" id="41"/>
    <lineage>
        <taxon>Bacteria</taxon>
        <taxon>Pseudomonadati</taxon>
        <taxon>Myxococcota</taxon>
        <taxon>Myxococcia</taxon>
        <taxon>Myxococcales</taxon>
        <taxon>Cystobacterineae</taxon>
        <taxon>Archangiaceae</taxon>
        <taxon>Stigmatella</taxon>
    </lineage>
</organism>
<dbReference type="Pfam" id="PF00293">
    <property type="entry name" value="NUDIX"/>
    <property type="match status" value="1"/>
</dbReference>
<keyword evidence="2 6" id="KW-0808">Transferase</keyword>
<comment type="subcellular location">
    <subcellularLocation>
        <location evidence="6">Cytoplasm</location>
    </subcellularLocation>
</comment>
<evidence type="ECO:0000256" key="2">
    <source>
        <dbReference type="ARBA" id="ARBA00022679"/>
    </source>
</evidence>
<feature type="domain" description="Nudix hydrolase" evidence="8">
    <location>
        <begin position="225"/>
        <end position="357"/>
    </location>
</feature>
<dbReference type="EMBL" id="FOAP01000004">
    <property type="protein sequence ID" value="SEL20092.1"/>
    <property type="molecule type" value="Genomic_DNA"/>
</dbReference>
<dbReference type="AlphaFoldDB" id="A0A1H7N918"/>
<accession>A0A1H7N918</accession>
<feature type="binding site" evidence="6">
    <location>
        <begin position="149"/>
        <end position="151"/>
    </location>
    <ligand>
        <name>substrate</name>
    </ligand>
</feature>
<dbReference type="HAMAP" id="MF_00013">
    <property type="entry name" value="LipB"/>
    <property type="match status" value="1"/>
</dbReference>
<reference evidence="11" key="1">
    <citation type="submission" date="2016-10" db="EMBL/GenBank/DDBJ databases">
        <authorList>
            <person name="Varghese N."/>
            <person name="Submissions S."/>
        </authorList>
    </citation>
    <scope>NUCLEOTIDE SEQUENCE [LARGE SCALE GENOMIC DNA]</scope>
    <source>
        <strain evidence="11">DSM 17044</strain>
    </source>
</reference>
<comment type="function">
    <text evidence="5 6">Catalyzes the transfer of endogenously produced octanoic acid from octanoyl-acyl-carrier-protein onto the lipoyl domains of lipoate-dependent enzymes. Lipoyl-ACP can also act as a substrate although octanoyl-ACP is likely to be the physiological substrate.</text>
</comment>
<dbReference type="InterPro" id="IPR020605">
    <property type="entry name" value="Octanoyltransferase_CS"/>
</dbReference>
<name>A0A1H7N918_STIAU</name>
<dbReference type="UniPathway" id="UPA00538">
    <property type="reaction ID" value="UER00592"/>
</dbReference>
<dbReference type="SUPFAM" id="SSF55681">
    <property type="entry name" value="Class II aaRS and biotin synthetases"/>
    <property type="match status" value="1"/>
</dbReference>
<dbReference type="Gene3D" id="3.30.930.10">
    <property type="entry name" value="Bira Bifunctional Protein, Domain 2"/>
    <property type="match status" value="1"/>
</dbReference>
<comment type="similarity">
    <text evidence="6">Belongs to the LipB family.</text>
</comment>
<dbReference type="PANTHER" id="PTHR10993">
    <property type="entry name" value="OCTANOYLTRANSFERASE"/>
    <property type="match status" value="1"/>
</dbReference>
<dbReference type="GO" id="GO:0016787">
    <property type="term" value="F:hydrolase activity"/>
    <property type="evidence" value="ECO:0007669"/>
    <property type="project" value="UniProtKB-KW"/>
</dbReference>
<comment type="miscellaneous">
    <text evidence="6">In the reaction, the free carboxyl group of octanoic acid is attached via an amide linkage to the epsilon-amino group of a specific lysine residue of lipoyl domains of lipoate-dependent enzymes.</text>
</comment>
<dbReference type="CDD" id="cd04664">
    <property type="entry name" value="NUDIX_DHNTPase_like"/>
    <property type="match status" value="1"/>
</dbReference>
<dbReference type="SUPFAM" id="SSF55811">
    <property type="entry name" value="Nudix"/>
    <property type="match status" value="1"/>
</dbReference>
<dbReference type="OrthoDB" id="9787061at2"/>
<dbReference type="InterPro" id="IPR000544">
    <property type="entry name" value="Octanoyltransferase"/>
</dbReference>
<evidence type="ECO:0000313" key="11">
    <source>
        <dbReference type="Proteomes" id="UP000182719"/>
    </source>
</evidence>
<dbReference type="NCBIfam" id="NF010925">
    <property type="entry name" value="PRK14345.1"/>
    <property type="match status" value="1"/>
</dbReference>
<feature type="site" description="Lowers pKa of active site Cys" evidence="6">
    <location>
        <position position="146"/>
    </location>
</feature>
<dbReference type="RefSeq" id="WP_075006296.1">
    <property type="nucleotide sequence ID" value="NZ_FOAP01000004.1"/>
</dbReference>
<dbReference type="GO" id="GO:0033819">
    <property type="term" value="F:lipoyl(octanoyl) transferase activity"/>
    <property type="evidence" value="ECO:0007669"/>
    <property type="project" value="UniProtKB-EC"/>
</dbReference>
<sequence>MSTLTVYRLGQVEYGDGLTLMQRFADARRQGLVGDSLLLLEHPPVLTLGRGAKRENLLASTERLQTEGVEVFETNRGGDVTYHGPGQIVGYPVFQLMEERRDVRRYVRDVERCVLQTLAEYGLHANIIPKWPGVWLGEEGSPEARKIAAIGVHISRWLTTHGFALNVNTHLPHFNLIVPCGIREAGVTSMQRELGRPISVPEVEEALARHFCTVFESERQAPAVAPLKTVSVVLMRGHGPEARVLLARRIPERGGFWQILTGRVEAGESAAQAAARELEEETGLRLPVTPLDYRHAFALGEQLPPRLVEETAFVAWCPEGQAVRLGPEHDAQEWVEVPTALERLPFLGLREAIRRAVKATGGAAASAPALI</sequence>
<comment type="similarity">
    <text evidence="7">Belongs to the Nudix hydrolase family.</text>
</comment>
<dbReference type="PROSITE" id="PS51462">
    <property type="entry name" value="NUDIX"/>
    <property type="match status" value="1"/>
</dbReference>
<dbReference type="Pfam" id="PF21948">
    <property type="entry name" value="LplA-B_cat"/>
    <property type="match status" value="1"/>
</dbReference>
<comment type="pathway">
    <text evidence="1 6">Protein modification; protein lipoylation via endogenous pathway; protein N(6)-(lipoyl)lysine from octanoyl-[acyl-carrier-protein]: step 1/2.</text>
</comment>
<comment type="catalytic activity">
    <reaction evidence="6">
        <text>octanoyl-[ACP] + L-lysyl-[protein] = N(6)-octanoyl-L-lysyl-[protein] + holo-[ACP] + H(+)</text>
        <dbReference type="Rhea" id="RHEA:17665"/>
        <dbReference type="Rhea" id="RHEA-COMP:9636"/>
        <dbReference type="Rhea" id="RHEA-COMP:9685"/>
        <dbReference type="Rhea" id="RHEA-COMP:9752"/>
        <dbReference type="Rhea" id="RHEA-COMP:9928"/>
        <dbReference type="ChEBI" id="CHEBI:15378"/>
        <dbReference type="ChEBI" id="CHEBI:29969"/>
        <dbReference type="ChEBI" id="CHEBI:64479"/>
        <dbReference type="ChEBI" id="CHEBI:78463"/>
        <dbReference type="ChEBI" id="CHEBI:78809"/>
        <dbReference type="EC" id="2.3.1.181"/>
    </reaction>
</comment>
<dbReference type="PRINTS" id="PR00502">
    <property type="entry name" value="NUDIXFAMILY"/>
</dbReference>
<evidence type="ECO:0000256" key="6">
    <source>
        <dbReference type="HAMAP-Rule" id="MF_00013"/>
    </source>
</evidence>
<dbReference type="InterPro" id="IPR045864">
    <property type="entry name" value="aa-tRNA-synth_II/BPL/LPL"/>
</dbReference>
<evidence type="ECO:0000256" key="1">
    <source>
        <dbReference type="ARBA" id="ARBA00004821"/>
    </source>
</evidence>
<protein>
    <recommendedName>
        <fullName evidence="6">Octanoyltransferase</fullName>
        <ecNumber evidence="6">2.3.1.181</ecNumber>
    </recommendedName>
    <alternativeName>
        <fullName evidence="6">Lipoate-protein ligase B</fullName>
    </alternativeName>
    <alternativeName>
        <fullName evidence="6">Lipoyl/octanoyl transferase</fullName>
    </alternativeName>
    <alternativeName>
        <fullName evidence="6">Octanoyl-[acyl-carrier-protein]-protein N-octanoyltransferase</fullName>
    </alternativeName>
</protein>
<proteinExistence type="inferred from homology"/>
<dbReference type="GO" id="GO:0009249">
    <property type="term" value="P:protein lipoylation"/>
    <property type="evidence" value="ECO:0007669"/>
    <property type="project" value="InterPro"/>
</dbReference>
<dbReference type="PANTHER" id="PTHR10993:SF7">
    <property type="entry name" value="LIPOYLTRANSFERASE 2, MITOCHONDRIAL-RELATED"/>
    <property type="match status" value="1"/>
</dbReference>
<dbReference type="PROSITE" id="PS00893">
    <property type="entry name" value="NUDIX_BOX"/>
    <property type="match status" value="1"/>
</dbReference>
<dbReference type="GO" id="GO:0005737">
    <property type="term" value="C:cytoplasm"/>
    <property type="evidence" value="ECO:0007669"/>
    <property type="project" value="UniProtKB-SubCell"/>
</dbReference>
<evidence type="ECO:0000256" key="7">
    <source>
        <dbReference type="RuleBase" id="RU003476"/>
    </source>
</evidence>
<dbReference type="InterPro" id="IPR000086">
    <property type="entry name" value="NUDIX_hydrolase_dom"/>
</dbReference>